<evidence type="ECO:0000256" key="4">
    <source>
        <dbReference type="ARBA" id="ARBA00022763"/>
    </source>
</evidence>
<dbReference type="InterPro" id="IPR050356">
    <property type="entry name" value="SulA_CellDiv_inhibitor"/>
</dbReference>
<organism evidence="10 11">
    <name type="scientific">Cohaesibacter marisflavi</name>
    <dbReference type="NCBI Taxonomy" id="655353"/>
    <lineage>
        <taxon>Bacteria</taxon>
        <taxon>Pseudomonadati</taxon>
        <taxon>Pseudomonadota</taxon>
        <taxon>Alphaproteobacteria</taxon>
        <taxon>Hyphomicrobiales</taxon>
        <taxon>Cohaesibacteraceae</taxon>
    </lineage>
</organism>
<evidence type="ECO:0000256" key="6">
    <source>
        <dbReference type="ARBA" id="ARBA00049244"/>
    </source>
</evidence>
<feature type="domain" description="DNA polymerase Y-family little finger" evidence="9">
    <location>
        <begin position="248"/>
        <end position="337"/>
    </location>
</feature>
<evidence type="ECO:0000313" key="10">
    <source>
        <dbReference type="EMBL" id="SFO52484.1"/>
    </source>
</evidence>
<evidence type="ECO:0000256" key="5">
    <source>
        <dbReference type="ARBA" id="ARBA00025589"/>
    </source>
</evidence>
<feature type="region of interest" description="Disordered" evidence="7">
    <location>
        <begin position="425"/>
        <end position="454"/>
    </location>
</feature>
<evidence type="ECO:0000259" key="8">
    <source>
        <dbReference type="Pfam" id="PF00817"/>
    </source>
</evidence>
<dbReference type="EMBL" id="FOVR01000007">
    <property type="protein sequence ID" value="SFO52484.1"/>
    <property type="molecule type" value="Genomic_DNA"/>
</dbReference>
<dbReference type="GO" id="GO:0003684">
    <property type="term" value="F:damaged DNA binding"/>
    <property type="evidence" value="ECO:0007669"/>
    <property type="project" value="InterPro"/>
</dbReference>
<dbReference type="EC" id="2.7.7.7" evidence="3"/>
<feature type="compositionally biased region" description="Basic and acidic residues" evidence="7">
    <location>
        <begin position="429"/>
        <end position="440"/>
    </location>
</feature>
<dbReference type="Pfam" id="PF11799">
    <property type="entry name" value="IMS_C"/>
    <property type="match status" value="1"/>
</dbReference>
<dbReference type="Proteomes" id="UP000199236">
    <property type="component" value="Unassembled WGS sequence"/>
</dbReference>
<dbReference type="PANTHER" id="PTHR35369">
    <property type="entry name" value="BLR3025 PROTEIN-RELATED"/>
    <property type="match status" value="1"/>
</dbReference>
<proteinExistence type="predicted"/>
<name>A0A1I5HVX4_9HYPH</name>
<dbReference type="GO" id="GO:0006281">
    <property type="term" value="P:DNA repair"/>
    <property type="evidence" value="ECO:0007669"/>
    <property type="project" value="InterPro"/>
</dbReference>
<gene>
    <name evidence="10" type="ORF">SAMN04488056_107172</name>
</gene>
<evidence type="ECO:0000256" key="3">
    <source>
        <dbReference type="ARBA" id="ARBA00012417"/>
    </source>
</evidence>
<dbReference type="Pfam" id="PF00817">
    <property type="entry name" value="IMS"/>
    <property type="match status" value="1"/>
</dbReference>
<evidence type="ECO:0000256" key="1">
    <source>
        <dbReference type="ARBA" id="ARBA00001946"/>
    </source>
</evidence>
<dbReference type="CDD" id="cd03468">
    <property type="entry name" value="PolY_like"/>
    <property type="match status" value="1"/>
</dbReference>
<comment type="catalytic activity">
    <reaction evidence="6">
        <text>DNA(n) + a 2'-deoxyribonucleoside 5'-triphosphate = DNA(n+1) + diphosphate</text>
        <dbReference type="Rhea" id="RHEA:22508"/>
        <dbReference type="Rhea" id="RHEA-COMP:17339"/>
        <dbReference type="Rhea" id="RHEA-COMP:17340"/>
        <dbReference type="ChEBI" id="CHEBI:33019"/>
        <dbReference type="ChEBI" id="CHEBI:61560"/>
        <dbReference type="ChEBI" id="CHEBI:173112"/>
        <dbReference type="EC" id="2.7.7.7"/>
    </reaction>
</comment>
<comment type="function">
    <text evidence="5">Poorly processive, error-prone DNA polymerase involved in untargeted mutagenesis. Copies undamaged DNA at stalled replication forks, which arise in vivo from mismatched or misaligned primer ends. These misaligned primers can be extended by PolIV. Exhibits no 3'-5' exonuclease (proofreading) activity. May be involved in translesional synthesis, in conjunction with the beta clamp from PolIII.</text>
</comment>
<dbReference type="PANTHER" id="PTHR35369:SF2">
    <property type="entry name" value="BLR3025 PROTEIN"/>
    <property type="match status" value="1"/>
</dbReference>
<keyword evidence="4" id="KW-0227">DNA damage</keyword>
<accession>A0A1I5HVX4</accession>
<feature type="domain" description="UmuC" evidence="8">
    <location>
        <begin position="5"/>
        <end position="127"/>
    </location>
</feature>
<dbReference type="InterPro" id="IPR001126">
    <property type="entry name" value="UmuC"/>
</dbReference>
<protein>
    <recommendedName>
        <fullName evidence="3">DNA-directed DNA polymerase</fullName>
        <ecNumber evidence="3">2.7.7.7</ecNumber>
    </recommendedName>
</protein>
<dbReference type="AlphaFoldDB" id="A0A1I5HVX4"/>
<evidence type="ECO:0000256" key="2">
    <source>
        <dbReference type="ARBA" id="ARBA00011245"/>
    </source>
</evidence>
<evidence type="ECO:0000313" key="11">
    <source>
        <dbReference type="Proteomes" id="UP000199236"/>
    </source>
</evidence>
<evidence type="ECO:0000259" key="9">
    <source>
        <dbReference type="Pfam" id="PF11799"/>
    </source>
</evidence>
<dbReference type="InterPro" id="IPR017961">
    <property type="entry name" value="DNA_pol_Y-fam_little_finger"/>
</dbReference>
<sequence length="551" mass="60841">MGTTPFALTLQQSNAERLYCLNESAEREGLQRGMGLADARALCPSLQTMPADREADAHFLQLLARWAGRFCPWVGLDGDDGLLLDVTGSTHLFGGELALLEVIEERLARGGISVQQGLADTRGAAWALAHYGGWMPDEARGDASGSGHVETEASTAAHEKRSSGLAVRLALSGKALAAIGHLPVAALRLEEKVCTGLMRLGVRTIEALYALPRATVTRRFGLEPLMRLDQALGHREEAISPLSEAPHYGVRMSLPEPIGLADDVMAVAAKLLDRLCNKLDRQGAGARVLQLTMRRMDMEASQVELRLARPMREAARILPLFERSVGEVDAGFGIDMMRLEATVVEPMADDQMTSVVLSNGGREADREAASRGEDHALDDLVSRLGSRIGLENILRFVPADSHIPERSFSLQPAAWTKAVAAWPGLGGKKGADRDARKEGTQNEEASGPRSPRPVRLFPPEPIVLPLSSEPDPVRREPPAHFRWRRMQLSVAYARGPERIAPEWWWEDPAWRSGIRDYWWVETRQGWRLWLFHTPQNRLTHLSSWFVQGEFA</sequence>
<reference evidence="10 11" key="1">
    <citation type="submission" date="2016-10" db="EMBL/GenBank/DDBJ databases">
        <authorList>
            <person name="de Groot N.N."/>
        </authorList>
    </citation>
    <scope>NUCLEOTIDE SEQUENCE [LARGE SCALE GENOMIC DNA]</scope>
    <source>
        <strain evidence="10 11">CGMCC 1.9157</strain>
    </source>
</reference>
<keyword evidence="11" id="KW-1185">Reference proteome</keyword>
<dbReference type="SUPFAM" id="SSF56672">
    <property type="entry name" value="DNA/RNA polymerases"/>
    <property type="match status" value="1"/>
</dbReference>
<dbReference type="InterPro" id="IPR043502">
    <property type="entry name" value="DNA/RNA_pol_sf"/>
</dbReference>
<comment type="subunit">
    <text evidence="2">Monomer.</text>
</comment>
<dbReference type="STRING" id="655353.SAMN04488056_107172"/>
<comment type="cofactor">
    <cofactor evidence="1">
        <name>Mg(2+)</name>
        <dbReference type="ChEBI" id="CHEBI:18420"/>
    </cofactor>
</comment>
<evidence type="ECO:0000256" key="7">
    <source>
        <dbReference type="SAM" id="MobiDB-lite"/>
    </source>
</evidence>